<dbReference type="AlphaFoldDB" id="D2VRD0"/>
<accession>D2VRD0</accession>
<reference evidence="2 3" key="1">
    <citation type="journal article" date="2010" name="Cell">
        <title>The genome of Naegleria gruberi illuminates early eukaryotic versatility.</title>
        <authorList>
            <person name="Fritz-Laylin L.K."/>
            <person name="Prochnik S.E."/>
            <person name="Ginger M.L."/>
            <person name="Dacks J.B."/>
            <person name="Carpenter M.L."/>
            <person name="Field M.C."/>
            <person name="Kuo A."/>
            <person name="Paredez A."/>
            <person name="Chapman J."/>
            <person name="Pham J."/>
            <person name="Shu S."/>
            <person name="Neupane R."/>
            <person name="Cipriano M."/>
            <person name="Mancuso J."/>
            <person name="Tu H."/>
            <person name="Salamov A."/>
            <person name="Lindquist E."/>
            <person name="Shapiro H."/>
            <person name="Lucas S."/>
            <person name="Grigoriev I.V."/>
            <person name="Cande W.Z."/>
            <person name="Fulton C."/>
            <person name="Rokhsar D.S."/>
            <person name="Dawson S.C."/>
        </authorList>
    </citation>
    <scope>NUCLEOTIDE SEQUENCE [LARGE SCALE GENOMIC DNA]</scope>
    <source>
        <strain evidence="2 3">NEG-M</strain>
    </source>
</reference>
<dbReference type="KEGG" id="ngr:NAEGRDRAFT_71542"/>
<keyword evidence="1" id="KW-0472">Membrane</keyword>
<organism evidence="3">
    <name type="scientific">Naegleria gruberi</name>
    <name type="common">Amoeba</name>
    <dbReference type="NCBI Taxonomy" id="5762"/>
    <lineage>
        <taxon>Eukaryota</taxon>
        <taxon>Discoba</taxon>
        <taxon>Heterolobosea</taxon>
        <taxon>Tetramitia</taxon>
        <taxon>Eutetramitia</taxon>
        <taxon>Vahlkampfiidae</taxon>
        <taxon>Naegleria</taxon>
    </lineage>
</organism>
<dbReference type="VEuPathDB" id="AmoebaDB:NAEGRDRAFT_71542"/>
<keyword evidence="3" id="KW-1185">Reference proteome</keyword>
<evidence type="ECO:0000256" key="1">
    <source>
        <dbReference type="SAM" id="Phobius"/>
    </source>
</evidence>
<dbReference type="RefSeq" id="XP_002673392.1">
    <property type="nucleotide sequence ID" value="XM_002673346.1"/>
</dbReference>
<protein>
    <submittedName>
        <fullName evidence="2">Predicted protein</fullName>
    </submittedName>
</protein>
<dbReference type="GeneID" id="8854963"/>
<name>D2VRD0_NAEGR</name>
<feature type="transmembrane region" description="Helical" evidence="1">
    <location>
        <begin position="47"/>
        <end position="70"/>
    </location>
</feature>
<evidence type="ECO:0000313" key="2">
    <source>
        <dbReference type="EMBL" id="EFC40648.1"/>
    </source>
</evidence>
<dbReference type="EMBL" id="GG738891">
    <property type="protein sequence ID" value="EFC40648.1"/>
    <property type="molecule type" value="Genomic_DNA"/>
</dbReference>
<gene>
    <name evidence="2" type="ORF">NAEGRDRAFT_71542</name>
</gene>
<proteinExistence type="predicted"/>
<dbReference type="Proteomes" id="UP000006671">
    <property type="component" value="Unassembled WGS sequence"/>
</dbReference>
<keyword evidence="1" id="KW-0812">Transmembrane</keyword>
<dbReference type="InParanoid" id="D2VRD0"/>
<sequence length="122" mass="13991">MLRQNALLTGDRDQLVHNNGYPSQTNYQPNEILMPNENSEMNKNDDMAFLLFLGGFCLPIIWIVLFFITRNRTKYSSRGRKFGAIGLGLFFCFLACSIVTFIILFVIIYKYGNISVNGHKIN</sequence>
<evidence type="ECO:0000313" key="3">
    <source>
        <dbReference type="Proteomes" id="UP000006671"/>
    </source>
</evidence>
<feature type="transmembrane region" description="Helical" evidence="1">
    <location>
        <begin position="82"/>
        <end position="109"/>
    </location>
</feature>
<keyword evidence="1" id="KW-1133">Transmembrane helix</keyword>